<organism evidence="1 2">
    <name type="scientific">Brumimicrobium salinarum</name>
    <dbReference type="NCBI Taxonomy" id="2058658"/>
    <lineage>
        <taxon>Bacteria</taxon>
        <taxon>Pseudomonadati</taxon>
        <taxon>Bacteroidota</taxon>
        <taxon>Flavobacteriia</taxon>
        <taxon>Flavobacteriales</taxon>
        <taxon>Crocinitomicaceae</taxon>
        <taxon>Brumimicrobium</taxon>
    </lineage>
</organism>
<proteinExistence type="predicted"/>
<dbReference type="Proteomes" id="UP000236654">
    <property type="component" value="Unassembled WGS sequence"/>
</dbReference>
<comment type="caution">
    <text evidence="1">The sequence shown here is derived from an EMBL/GenBank/DDBJ whole genome shotgun (WGS) entry which is preliminary data.</text>
</comment>
<evidence type="ECO:0000313" key="1">
    <source>
        <dbReference type="EMBL" id="PKR81354.1"/>
    </source>
</evidence>
<dbReference type="AlphaFoldDB" id="A0A2I0R444"/>
<protein>
    <submittedName>
        <fullName evidence="1">Uncharacterized protein</fullName>
    </submittedName>
</protein>
<name>A0A2I0R444_9FLAO</name>
<sequence>MQLNPKVKQLFSILIVFVTSNLVIGQIWKYPNLPYGFEHLKNEDWYNSKKGIESETIITIQGKDTIHQENTYYDSLGRSIKRIFKDDTIIYEYNNGLLVSISSQKIKGKQMRYFNFNEKGQLLEFTIVSKEDTLDNIKYGYSEKSKFPTSVEYNSYQREERVYNSNNELKKLLTYELDNLTDSITYFYSGDTIKYTDCTNYNDENVWDCQKTYGVYDNKGRLIKIVSEIQEGDKTVISTTKSRYNKKGQIIKTTDILSNGSKGKTLYYYDKNNFMIRVETFSEGKKQRTILYTNIVKK</sequence>
<gene>
    <name evidence="1" type="ORF">CW751_04675</name>
</gene>
<evidence type="ECO:0000313" key="2">
    <source>
        <dbReference type="Proteomes" id="UP000236654"/>
    </source>
</evidence>
<reference evidence="1 2" key="1">
    <citation type="submission" date="2017-12" db="EMBL/GenBank/DDBJ databases">
        <title>The draft genome sequence of Brumimicrobium saltpan LHR20.</title>
        <authorList>
            <person name="Do Z.-J."/>
            <person name="Luo H.-R."/>
        </authorList>
    </citation>
    <scope>NUCLEOTIDE SEQUENCE [LARGE SCALE GENOMIC DNA]</scope>
    <source>
        <strain evidence="1 2">LHR20</strain>
    </source>
</reference>
<keyword evidence="2" id="KW-1185">Reference proteome</keyword>
<dbReference type="EMBL" id="PJNI01000003">
    <property type="protein sequence ID" value="PKR81354.1"/>
    <property type="molecule type" value="Genomic_DNA"/>
</dbReference>
<accession>A0A2I0R444</accession>